<dbReference type="InterPro" id="IPR001444">
    <property type="entry name" value="Flag_bb_rod_N"/>
</dbReference>
<keyword evidence="5 7" id="KW-0964">Secreted</keyword>
<evidence type="ECO:0000313" key="12">
    <source>
        <dbReference type="Proteomes" id="UP000198855"/>
    </source>
</evidence>
<dbReference type="PRINTS" id="PR01005">
    <property type="entry name" value="FLGHOOKAP1"/>
</dbReference>
<evidence type="ECO:0000256" key="2">
    <source>
        <dbReference type="ARBA" id="ARBA00004613"/>
    </source>
</evidence>
<dbReference type="EMBL" id="FOMT01000006">
    <property type="protein sequence ID" value="SFF24907.1"/>
    <property type="molecule type" value="Genomic_DNA"/>
</dbReference>
<dbReference type="GO" id="GO:0009424">
    <property type="term" value="C:bacterial-type flagellum hook"/>
    <property type="evidence" value="ECO:0007669"/>
    <property type="project" value="UniProtKB-UniRule"/>
</dbReference>
<dbReference type="SUPFAM" id="SSF64518">
    <property type="entry name" value="Phase 1 flagellin"/>
    <property type="match status" value="1"/>
</dbReference>
<evidence type="ECO:0000256" key="1">
    <source>
        <dbReference type="ARBA" id="ARBA00004365"/>
    </source>
</evidence>
<evidence type="ECO:0000256" key="5">
    <source>
        <dbReference type="ARBA" id="ARBA00022525"/>
    </source>
</evidence>
<feature type="domain" description="Flagellar basal-body/hook protein C-terminal" evidence="9">
    <location>
        <begin position="471"/>
        <end position="511"/>
    </location>
</feature>
<sequence length="518" mass="55999">MASTFHGLETAKRSIFTTQTALNTTGHNISNANTVGYSRQRVNFTAARPIEAYGYSHSTAAGQLGTGVEASSITRVRDKFLDSQFHSEYKWLGNYTVQADTLEKLETIVNEPSDTGLQTVISNFWNSWSDISKTPESSDGRAVLVEQTKAMMDAFNYTYKQLTDLKTDLSENAQINLDNLKSISGTIANLNGQIQRIEGIGDDANDLRDQRDALVDELSGLANIKVSDLSDGYTITMGNVTLVVGKTAEGSQGLTLDDMASAIENGDLSNGAIYGTIQSRDKYVQGYIEQLDQMANTIANGDIEVTIPKGSVLPEGTVLNGVTYTGANRTLTEDLKVTVQGLNGLHQLGYTMNGEQGEPLFTDADGNIDNLTAANIQLNPKIAADPTLLATSMKVTLNADGTESVVSGNNSMAVLMSQARDTKFAFDGTDNNTINGFLRSVVGQLGVQSKETQRLQSNQKTIVEQVDSRRMSVSGVSLDEEMSDLVKFQHAYNASARVMTVIDETLDRIINSMGRVGL</sequence>
<name>A0A1I2H7D4_9BACL</name>
<dbReference type="InterPro" id="IPR053927">
    <property type="entry name" value="FlgK_helical"/>
</dbReference>
<dbReference type="Proteomes" id="UP000198855">
    <property type="component" value="Unassembled WGS sequence"/>
</dbReference>
<dbReference type="InterPro" id="IPR010930">
    <property type="entry name" value="Flg_bb/hook_C_dom"/>
</dbReference>
<dbReference type="AlphaFoldDB" id="A0A1I2H7D4"/>
<evidence type="ECO:0000256" key="3">
    <source>
        <dbReference type="ARBA" id="ARBA00009677"/>
    </source>
</evidence>
<dbReference type="GO" id="GO:0005576">
    <property type="term" value="C:extracellular region"/>
    <property type="evidence" value="ECO:0007669"/>
    <property type="project" value="UniProtKB-SubCell"/>
</dbReference>
<keyword evidence="12" id="KW-1185">Reference proteome</keyword>
<dbReference type="Pfam" id="PF22638">
    <property type="entry name" value="FlgK_D1"/>
    <property type="match status" value="1"/>
</dbReference>
<evidence type="ECO:0000256" key="7">
    <source>
        <dbReference type="RuleBase" id="RU362065"/>
    </source>
</evidence>
<dbReference type="InterPro" id="IPR002371">
    <property type="entry name" value="FlgK"/>
</dbReference>
<dbReference type="GO" id="GO:0044780">
    <property type="term" value="P:bacterial-type flagellum assembly"/>
    <property type="evidence" value="ECO:0007669"/>
    <property type="project" value="InterPro"/>
</dbReference>
<evidence type="ECO:0000259" key="8">
    <source>
        <dbReference type="Pfam" id="PF00460"/>
    </source>
</evidence>
<dbReference type="PANTHER" id="PTHR30033:SF1">
    <property type="entry name" value="FLAGELLAR HOOK-ASSOCIATED PROTEIN 1"/>
    <property type="match status" value="1"/>
</dbReference>
<dbReference type="Pfam" id="PF00460">
    <property type="entry name" value="Flg_bb_rod"/>
    <property type="match status" value="1"/>
</dbReference>
<feature type="domain" description="Flagellar basal body rod protein N-terminal" evidence="8">
    <location>
        <begin position="17"/>
        <end position="37"/>
    </location>
</feature>
<keyword evidence="6 7" id="KW-0975">Bacterial flagellum</keyword>
<proteinExistence type="inferred from homology"/>
<reference evidence="12" key="1">
    <citation type="submission" date="2016-10" db="EMBL/GenBank/DDBJ databases">
        <authorList>
            <person name="Varghese N."/>
            <person name="Submissions S."/>
        </authorList>
    </citation>
    <scope>NUCLEOTIDE SEQUENCE [LARGE SCALE GENOMIC DNA]</scope>
    <source>
        <strain evidence="12">CGMCC 1.10784</strain>
    </source>
</reference>
<evidence type="ECO:0000259" key="9">
    <source>
        <dbReference type="Pfam" id="PF06429"/>
    </source>
</evidence>
<evidence type="ECO:0000313" key="11">
    <source>
        <dbReference type="EMBL" id="SFF24907.1"/>
    </source>
</evidence>
<gene>
    <name evidence="7" type="primary">flgK</name>
    <name evidence="11" type="ORF">SAMN05216378_5681</name>
</gene>
<protein>
    <recommendedName>
        <fullName evidence="4 7">Flagellar hook-associated protein 1</fullName>
        <shortName evidence="7">HAP1</shortName>
    </recommendedName>
</protein>
<keyword evidence="11" id="KW-0966">Cell projection</keyword>
<dbReference type="STRING" id="1045775.SAMN05216378_5681"/>
<keyword evidence="11" id="KW-0969">Cilium</keyword>
<accession>A0A1I2H7D4</accession>
<dbReference type="PANTHER" id="PTHR30033">
    <property type="entry name" value="FLAGELLAR HOOK-ASSOCIATED PROTEIN 1"/>
    <property type="match status" value="1"/>
</dbReference>
<organism evidence="11 12">
    <name type="scientific">Paenibacillus catalpae</name>
    <dbReference type="NCBI Taxonomy" id="1045775"/>
    <lineage>
        <taxon>Bacteria</taxon>
        <taxon>Bacillati</taxon>
        <taxon>Bacillota</taxon>
        <taxon>Bacilli</taxon>
        <taxon>Bacillales</taxon>
        <taxon>Paenibacillaceae</taxon>
        <taxon>Paenibacillus</taxon>
    </lineage>
</organism>
<evidence type="ECO:0000256" key="6">
    <source>
        <dbReference type="ARBA" id="ARBA00023143"/>
    </source>
</evidence>
<keyword evidence="11" id="KW-0282">Flagellum</keyword>
<dbReference type="NCBIfam" id="TIGR02492">
    <property type="entry name" value="flgK_ends"/>
    <property type="match status" value="1"/>
</dbReference>
<dbReference type="GO" id="GO:0005198">
    <property type="term" value="F:structural molecule activity"/>
    <property type="evidence" value="ECO:0007669"/>
    <property type="project" value="UniProtKB-UniRule"/>
</dbReference>
<dbReference type="RefSeq" id="WP_091190003.1">
    <property type="nucleotide sequence ID" value="NZ_FOMT01000006.1"/>
</dbReference>
<dbReference type="Pfam" id="PF06429">
    <property type="entry name" value="Flg_bbr_C"/>
    <property type="match status" value="1"/>
</dbReference>
<comment type="subcellular location">
    <subcellularLocation>
        <location evidence="1 7">Bacterial flagellum</location>
    </subcellularLocation>
    <subcellularLocation>
        <location evidence="2 7">Secreted</location>
    </subcellularLocation>
</comment>
<feature type="domain" description="Flagellar hook-associated protein FlgK helical" evidence="10">
    <location>
        <begin position="102"/>
        <end position="300"/>
    </location>
</feature>
<evidence type="ECO:0000256" key="4">
    <source>
        <dbReference type="ARBA" id="ARBA00016244"/>
    </source>
</evidence>
<comment type="similarity">
    <text evidence="3 7">Belongs to the flagella basal body rod proteins family.</text>
</comment>
<dbReference type="OrthoDB" id="9802553at2"/>
<evidence type="ECO:0000259" key="10">
    <source>
        <dbReference type="Pfam" id="PF22638"/>
    </source>
</evidence>